<evidence type="ECO:0008006" key="3">
    <source>
        <dbReference type="Google" id="ProtNLM"/>
    </source>
</evidence>
<dbReference type="RefSeq" id="WP_243365525.1">
    <property type="nucleotide sequence ID" value="NZ_CP094348.1"/>
</dbReference>
<gene>
    <name evidence="1" type="ORF">MRZ06_09255</name>
</gene>
<name>A0ABY3ZUX2_9STAP</name>
<organism evidence="1 2">
    <name type="scientific">Macrococcus armenti</name>
    <dbReference type="NCBI Taxonomy" id="2875764"/>
    <lineage>
        <taxon>Bacteria</taxon>
        <taxon>Bacillati</taxon>
        <taxon>Bacillota</taxon>
        <taxon>Bacilli</taxon>
        <taxon>Bacillales</taxon>
        <taxon>Staphylococcaceae</taxon>
        <taxon>Macrococcus</taxon>
    </lineage>
</organism>
<accession>A0ABY3ZUX2</accession>
<dbReference type="Proteomes" id="UP000830343">
    <property type="component" value="Chromosome"/>
</dbReference>
<keyword evidence="2" id="KW-1185">Reference proteome</keyword>
<evidence type="ECO:0000313" key="2">
    <source>
        <dbReference type="Proteomes" id="UP000830343"/>
    </source>
</evidence>
<sequence length="156" mass="18269">MVIIITLLFVCIAGMMIYNYCTTPDNDLSQEKIGNYTLHQHRNALLEKFKKDDTAAVEGKSFYRSKDYPGLIIRVSNKKQQINAIMLYSNKNLYTARNITIGDSRDKVVETYGDTYKKSFLNNKQTQYHYMDKENHIGMKFVFKNDRVNRIELFNA</sequence>
<reference evidence="1" key="1">
    <citation type="submission" date="2022-03" db="EMBL/GenBank/DDBJ databases">
        <authorList>
            <person name="Vrbovska V."/>
            <person name="Kovarovic V."/>
            <person name="Botka T."/>
            <person name="Pantucek R."/>
        </authorList>
    </citation>
    <scope>NUCLEOTIDE SEQUENCE</scope>
    <source>
        <strain evidence="1">CCM 2609</strain>
    </source>
</reference>
<evidence type="ECO:0000313" key="1">
    <source>
        <dbReference type="EMBL" id="UOB20175.1"/>
    </source>
</evidence>
<proteinExistence type="predicted"/>
<protein>
    <recommendedName>
        <fullName evidence="3">DUF5590 domain-containing protein</fullName>
    </recommendedName>
</protein>
<reference evidence="1" key="2">
    <citation type="submission" date="2022-04" db="EMBL/GenBank/DDBJ databases">
        <title>Antimicrobial genetic elements in methicillin-resistant Macrococcus armenti.</title>
        <authorList>
            <person name="Keller J.E."/>
            <person name="Schwendener S."/>
            <person name="Pantucek R."/>
            <person name="Perreten V."/>
        </authorList>
    </citation>
    <scope>NUCLEOTIDE SEQUENCE</scope>
    <source>
        <strain evidence="1">CCM 2609</strain>
    </source>
</reference>
<dbReference type="EMBL" id="CP094348">
    <property type="protein sequence ID" value="UOB20175.1"/>
    <property type="molecule type" value="Genomic_DNA"/>
</dbReference>